<dbReference type="PANTHER" id="PTHR43499">
    <property type="entry name" value="ABC TRANSPORTER I FAMILY MEMBER 1"/>
    <property type="match status" value="1"/>
</dbReference>
<dbReference type="GO" id="GO:0005524">
    <property type="term" value="F:ATP binding"/>
    <property type="evidence" value="ECO:0007669"/>
    <property type="project" value="UniProtKB-KW"/>
</dbReference>
<feature type="domain" description="ABC transporter" evidence="7">
    <location>
        <begin position="4"/>
        <end position="209"/>
    </location>
</feature>
<keyword evidence="6" id="KW-0472">Membrane</keyword>
<dbReference type="InterPro" id="IPR017871">
    <property type="entry name" value="ABC_transporter-like_CS"/>
</dbReference>
<keyword evidence="9" id="KW-1185">Reference proteome</keyword>
<protein>
    <submittedName>
        <fullName evidence="8">Cytochrome C biogenesis protein</fullName>
    </submittedName>
</protein>
<reference evidence="9" key="1">
    <citation type="submission" date="2016-02" db="EMBL/GenBank/DDBJ databases">
        <authorList>
            <person name="Schultz-Johansen M."/>
            <person name="Glaring M.A."/>
            <person name="Bech P.K."/>
            <person name="Stougaard P."/>
        </authorList>
    </citation>
    <scope>NUCLEOTIDE SEQUENCE [LARGE SCALE GENOMIC DNA]</scope>
    <source>
        <strain evidence="9">S66</strain>
    </source>
</reference>
<evidence type="ECO:0000256" key="1">
    <source>
        <dbReference type="ARBA" id="ARBA00022448"/>
    </source>
</evidence>
<evidence type="ECO:0000256" key="2">
    <source>
        <dbReference type="ARBA" id="ARBA00022741"/>
    </source>
</evidence>
<dbReference type="SUPFAM" id="SSF52540">
    <property type="entry name" value="P-loop containing nucleoside triphosphate hydrolases"/>
    <property type="match status" value="1"/>
</dbReference>
<keyword evidence="2" id="KW-0547">Nucleotide-binding</keyword>
<dbReference type="Proteomes" id="UP000070299">
    <property type="component" value="Unassembled WGS sequence"/>
</dbReference>
<evidence type="ECO:0000256" key="5">
    <source>
        <dbReference type="ARBA" id="ARBA00022967"/>
    </source>
</evidence>
<evidence type="ECO:0000256" key="3">
    <source>
        <dbReference type="ARBA" id="ARBA00022748"/>
    </source>
</evidence>
<sequence>MVVLSAHDLSVVKSDRLLFDKLNFSVEQGGLLYVKGPNGAGKTSLLRVLCGLLDSESGEVNFKQQAIHSVSSSFHHQLVYFGHKAGLNLRLSAIENLDFWCKQHEQNVSIEQIYQTLAELQLVGLEELPIGHLSAGQQRRVALARLWFKSSACLWILDEPFTALDTSGISLLMNKIADFLRSGGAVVMTSHQDLELDYPKQELVLEYRI</sequence>
<proteinExistence type="predicted"/>
<evidence type="ECO:0000256" key="4">
    <source>
        <dbReference type="ARBA" id="ARBA00022840"/>
    </source>
</evidence>
<dbReference type="NCBIfam" id="NF010061">
    <property type="entry name" value="PRK13538.1"/>
    <property type="match status" value="1"/>
</dbReference>
<dbReference type="GO" id="GO:0022857">
    <property type="term" value="F:transmembrane transporter activity"/>
    <property type="evidence" value="ECO:0007669"/>
    <property type="project" value="InterPro"/>
</dbReference>
<dbReference type="GO" id="GO:0016887">
    <property type="term" value="F:ATP hydrolysis activity"/>
    <property type="evidence" value="ECO:0007669"/>
    <property type="project" value="InterPro"/>
</dbReference>
<gene>
    <name evidence="8" type="ORF">AX660_17245</name>
</gene>
<dbReference type="STRING" id="1799789.AX660_17245"/>
<dbReference type="SMART" id="SM00382">
    <property type="entry name" value="AAA"/>
    <property type="match status" value="1"/>
</dbReference>
<comment type="caution">
    <text evidence="8">The sequence shown here is derived from an EMBL/GenBank/DDBJ whole genome shotgun (WGS) entry which is preliminary data.</text>
</comment>
<dbReference type="EMBL" id="LSNE01000007">
    <property type="protein sequence ID" value="KXI28395.1"/>
    <property type="molecule type" value="Genomic_DNA"/>
</dbReference>
<dbReference type="OrthoDB" id="9800654at2"/>
<keyword evidence="4" id="KW-0067">ATP-binding</keyword>
<evidence type="ECO:0000313" key="8">
    <source>
        <dbReference type="EMBL" id="KXI28395.1"/>
    </source>
</evidence>
<dbReference type="Pfam" id="PF00005">
    <property type="entry name" value="ABC_tran"/>
    <property type="match status" value="1"/>
</dbReference>
<evidence type="ECO:0000256" key="6">
    <source>
        <dbReference type="ARBA" id="ARBA00023136"/>
    </source>
</evidence>
<dbReference type="InterPro" id="IPR027417">
    <property type="entry name" value="P-loop_NTPase"/>
</dbReference>
<accession>A0A135ZZH7</accession>
<dbReference type="NCBIfam" id="TIGR01189">
    <property type="entry name" value="ccmA"/>
    <property type="match status" value="1"/>
</dbReference>
<dbReference type="InterPro" id="IPR003593">
    <property type="entry name" value="AAA+_ATPase"/>
</dbReference>
<keyword evidence="3" id="KW-0201">Cytochrome c-type biogenesis</keyword>
<keyword evidence="1" id="KW-0813">Transport</keyword>
<name>A0A135ZZH7_9ALTE</name>
<evidence type="ECO:0000259" key="7">
    <source>
        <dbReference type="PROSITE" id="PS50893"/>
    </source>
</evidence>
<dbReference type="InterPro" id="IPR005895">
    <property type="entry name" value="ABC_transptr_haem_export_CcmA"/>
</dbReference>
<dbReference type="AlphaFoldDB" id="A0A135ZZH7"/>
<evidence type="ECO:0000313" key="9">
    <source>
        <dbReference type="Proteomes" id="UP000070299"/>
    </source>
</evidence>
<dbReference type="InterPro" id="IPR003439">
    <property type="entry name" value="ABC_transporter-like_ATP-bd"/>
</dbReference>
<dbReference type="PANTHER" id="PTHR43499:SF1">
    <property type="entry name" value="ABC TRANSPORTER I FAMILY MEMBER 1"/>
    <property type="match status" value="1"/>
</dbReference>
<dbReference type="GO" id="GO:0017004">
    <property type="term" value="P:cytochrome complex assembly"/>
    <property type="evidence" value="ECO:0007669"/>
    <property type="project" value="UniProtKB-KW"/>
</dbReference>
<keyword evidence="5" id="KW-1278">Translocase</keyword>
<organism evidence="8 9">
    <name type="scientific">Paraglaciecola hydrolytica</name>
    <dbReference type="NCBI Taxonomy" id="1799789"/>
    <lineage>
        <taxon>Bacteria</taxon>
        <taxon>Pseudomonadati</taxon>
        <taxon>Pseudomonadota</taxon>
        <taxon>Gammaproteobacteria</taxon>
        <taxon>Alteromonadales</taxon>
        <taxon>Alteromonadaceae</taxon>
        <taxon>Paraglaciecola</taxon>
    </lineage>
</organism>
<dbReference type="Gene3D" id="3.40.50.300">
    <property type="entry name" value="P-loop containing nucleotide triphosphate hydrolases"/>
    <property type="match status" value="1"/>
</dbReference>
<dbReference type="PROSITE" id="PS50893">
    <property type="entry name" value="ABC_TRANSPORTER_2"/>
    <property type="match status" value="1"/>
</dbReference>
<dbReference type="PROSITE" id="PS00211">
    <property type="entry name" value="ABC_TRANSPORTER_1"/>
    <property type="match status" value="1"/>
</dbReference>